<reference evidence="1" key="2">
    <citation type="journal article" date="2015" name="Data Brief">
        <title>Shoot transcriptome of the giant reed, Arundo donax.</title>
        <authorList>
            <person name="Barrero R.A."/>
            <person name="Guerrero F.D."/>
            <person name="Moolhuijzen P."/>
            <person name="Goolsby J.A."/>
            <person name="Tidwell J."/>
            <person name="Bellgard S.E."/>
            <person name="Bellgard M.I."/>
        </authorList>
    </citation>
    <scope>NUCLEOTIDE SEQUENCE</scope>
    <source>
        <tissue evidence="1">Shoot tissue taken approximately 20 cm above the soil surface</tissue>
    </source>
</reference>
<reference evidence="1" key="1">
    <citation type="submission" date="2014-09" db="EMBL/GenBank/DDBJ databases">
        <authorList>
            <person name="Magalhaes I.L.F."/>
            <person name="Oliveira U."/>
            <person name="Santos F.R."/>
            <person name="Vidigal T.H.D.A."/>
            <person name="Brescovit A.D."/>
            <person name="Santos A.J."/>
        </authorList>
    </citation>
    <scope>NUCLEOTIDE SEQUENCE</scope>
    <source>
        <tissue evidence="1">Shoot tissue taken approximately 20 cm above the soil surface</tissue>
    </source>
</reference>
<dbReference type="EMBL" id="GBRH01257745">
    <property type="protein sequence ID" value="JAD40150.1"/>
    <property type="molecule type" value="Transcribed_RNA"/>
</dbReference>
<organism evidence="1">
    <name type="scientific">Arundo donax</name>
    <name type="common">Giant reed</name>
    <name type="synonym">Donax arundinaceus</name>
    <dbReference type="NCBI Taxonomy" id="35708"/>
    <lineage>
        <taxon>Eukaryota</taxon>
        <taxon>Viridiplantae</taxon>
        <taxon>Streptophyta</taxon>
        <taxon>Embryophyta</taxon>
        <taxon>Tracheophyta</taxon>
        <taxon>Spermatophyta</taxon>
        <taxon>Magnoliopsida</taxon>
        <taxon>Liliopsida</taxon>
        <taxon>Poales</taxon>
        <taxon>Poaceae</taxon>
        <taxon>PACMAD clade</taxon>
        <taxon>Arundinoideae</taxon>
        <taxon>Arundineae</taxon>
        <taxon>Arundo</taxon>
    </lineage>
</organism>
<accession>A0A0A8ZTS1</accession>
<protein>
    <submittedName>
        <fullName evidence="1">Uncharacterized protein</fullName>
    </submittedName>
</protein>
<name>A0A0A8ZTS1_ARUDO</name>
<proteinExistence type="predicted"/>
<dbReference type="AlphaFoldDB" id="A0A0A8ZTS1"/>
<sequence>MATEGNAERDDVVSRANSKQVNCCRIGFVFCNLPF</sequence>
<evidence type="ECO:0000313" key="1">
    <source>
        <dbReference type="EMBL" id="JAD40150.1"/>
    </source>
</evidence>